<dbReference type="SUPFAM" id="SSF55785">
    <property type="entry name" value="PYP-like sensor domain (PAS domain)"/>
    <property type="match status" value="1"/>
</dbReference>
<dbReference type="GO" id="GO:0005524">
    <property type="term" value="F:ATP binding"/>
    <property type="evidence" value="ECO:0007669"/>
    <property type="project" value="UniProtKB-KW"/>
</dbReference>
<dbReference type="InterPro" id="IPR004358">
    <property type="entry name" value="Sig_transdc_His_kin-like_C"/>
</dbReference>
<keyword evidence="4" id="KW-0597">Phosphoprotein</keyword>
<keyword evidence="8" id="KW-0067">ATP-binding</keyword>
<proteinExistence type="predicted"/>
<evidence type="ECO:0000256" key="3">
    <source>
        <dbReference type="ARBA" id="ARBA00012438"/>
    </source>
</evidence>
<dbReference type="Gene3D" id="3.30.450.20">
    <property type="entry name" value="PAS domain"/>
    <property type="match status" value="1"/>
</dbReference>
<dbReference type="InterPro" id="IPR003660">
    <property type="entry name" value="HAMP_dom"/>
</dbReference>
<dbReference type="PANTHER" id="PTHR43065:SF10">
    <property type="entry name" value="PEROXIDE STRESS-ACTIVATED HISTIDINE KINASE MAK3"/>
    <property type="match status" value="1"/>
</dbReference>
<dbReference type="GO" id="GO:0016020">
    <property type="term" value="C:membrane"/>
    <property type="evidence" value="ECO:0007669"/>
    <property type="project" value="UniProtKB-SubCell"/>
</dbReference>
<keyword evidence="10" id="KW-0812">Transmembrane</keyword>
<name>V8FUN0_9BURK</name>
<keyword evidence="10" id="KW-0472">Membrane</keyword>
<keyword evidence="5" id="KW-0808">Transferase</keyword>
<dbReference type="SUPFAM" id="SSF158472">
    <property type="entry name" value="HAMP domain-like"/>
    <property type="match status" value="1"/>
</dbReference>
<organism evidence="13 14">
    <name type="scientific">Pelistega indica</name>
    <dbReference type="NCBI Taxonomy" id="1414851"/>
    <lineage>
        <taxon>Bacteria</taxon>
        <taxon>Pseudomonadati</taxon>
        <taxon>Pseudomonadota</taxon>
        <taxon>Betaproteobacteria</taxon>
        <taxon>Burkholderiales</taxon>
        <taxon>Alcaligenaceae</taxon>
        <taxon>Pelistega</taxon>
    </lineage>
</organism>
<dbReference type="Proteomes" id="UP000018766">
    <property type="component" value="Unassembled WGS sequence"/>
</dbReference>
<evidence type="ECO:0000256" key="10">
    <source>
        <dbReference type="SAM" id="Phobius"/>
    </source>
</evidence>
<dbReference type="InterPro" id="IPR036097">
    <property type="entry name" value="HisK_dim/P_sf"/>
</dbReference>
<dbReference type="Gene3D" id="3.30.565.10">
    <property type="entry name" value="Histidine kinase-like ATPase, C-terminal domain"/>
    <property type="match status" value="1"/>
</dbReference>
<dbReference type="AlphaFoldDB" id="V8FUN0"/>
<dbReference type="Gene3D" id="6.10.340.10">
    <property type="match status" value="1"/>
</dbReference>
<dbReference type="PROSITE" id="PS50109">
    <property type="entry name" value="HIS_KIN"/>
    <property type="match status" value="1"/>
</dbReference>
<evidence type="ECO:0000256" key="9">
    <source>
        <dbReference type="ARBA" id="ARBA00023012"/>
    </source>
</evidence>
<evidence type="ECO:0000259" key="12">
    <source>
        <dbReference type="PROSITE" id="PS50885"/>
    </source>
</evidence>
<keyword evidence="9" id="KW-0902">Two-component regulatory system</keyword>
<keyword evidence="10" id="KW-1133">Transmembrane helix</keyword>
<keyword evidence="14" id="KW-1185">Reference proteome</keyword>
<dbReference type="CDD" id="cd06225">
    <property type="entry name" value="HAMP"/>
    <property type="match status" value="1"/>
</dbReference>
<dbReference type="InterPro" id="IPR005467">
    <property type="entry name" value="His_kinase_dom"/>
</dbReference>
<evidence type="ECO:0000256" key="7">
    <source>
        <dbReference type="ARBA" id="ARBA00022777"/>
    </source>
</evidence>
<dbReference type="InterPro" id="IPR003594">
    <property type="entry name" value="HATPase_dom"/>
</dbReference>
<feature type="domain" description="HAMP" evidence="12">
    <location>
        <begin position="335"/>
        <end position="387"/>
    </location>
</feature>
<keyword evidence="7" id="KW-0418">Kinase</keyword>
<evidence type="ECO:0000256" key="8">
    <source>
        <dbReference type="ARBA" id="ARBA00022840"/>
    </source>
</evidence>
<evidence type="ECO:0000256" key="1">
    <source>
        <dbReference type="ARBA" id="ARBA00000085"/>
    </source>
</evidence>
<evidence type="ECO:0000256" key="2">
    <source>
        <dbReference type="ARBA" id="ARBA00004370"/>
    </source>
</evidence>
<comment type="subcellular location">
    <subcellularLocation>
        <location evidence="2">Membrane</location>
    </subcellularLocation>
</comment>
<reference evidence="13 14" key="1">
    <citation type="submission" date="2013-11" db="EMBL/GenBank/DDBJ databases">
        <title>Genomic analysis of Pelistega sp. HM-7.</title>
        <authorList>
            <person name="Kumbhare S.V."/>
            <person name="Shetty S.A."/>
            <person name="Sharma O."/>
            <person name="Dhotre D.P."/>
        </authorList>
    </citation>
    <scope>NUCLEOTIDE SEQUENCE [LARGE SCALE GENOMIC DNA]</scope>
    <source>
        <strain evidence="13 14">HM-7</strain>
    </source>
</reference>
<evidence type="ECO:0000313" key="14">
    <source>
        <dbReference type="Proteomes" id="UP000018766"/>
    </source>
</evidence>
<feature type="transmembrane region" description="Helical" evidence="10">
    <location>
        <begin position="91"/>
        <end position="113"/>
    </location>
</feature>
<dbReference type="RefSeq" id="WP_023952580.1">
    <property type="nucleotide sequence ID" value="NZ_AYSV01000113.1"/>
</dbReference>
<evidence type="ECO:0000256" key="4">
    <source>
        <dbReference type="ARBA" id="ARBA00022553"/>
    </source>
</evidence>
<dbReference type="EC" id="2.7.13.3" evidence="3"/>
<dbReference type="Pfam" id="PF02518">
    <property type="entry name" value="HATPase_c"/>
    <property type="match status" value="1"/>
</dbReference>
<dbReference type="PANTHER" id="PTHR43065">
    <property type="entry name" value="SENSOR HISTIDINE KINASE"/>
    <property type="match status" value="1"/>
</dbReference>
<gene>
    <name evidence="13" type="ORF">V757_10695</name>
</gene>
<keyword evidence="6" id="KW-0547">Nucleotide-binding</keyword>
<dbReference type="Pfam" id="PF00512">
    <property type="entry name" value="HisKA"/>
    <property type="match status" value="1"/>
</dbReference>
<dbReference type="InterPro" id="IPR003661">
    <property type="entry name" value="HisK_dim/P_dom"/>
</dbReference>
<dbReference type="PIRSF" id="PIRSF037532">
    <property type="entry name" value="STHK_NtrY"/>
    <property type="match status" value="1"/>
</dbReference>
<dbReference type="OrthoDB" id="9815750at2"/>
<feature type="transmembrane region" description="Helical" evidence="10">
    <location>
        <begin position="310"/>
        <end position="334"/>
    </location>
</feature>
<dbReference type="SMART" id="SM00304">
    <property type="entry name" value="HAMP"/>
    <property type="match status" value="1"/>
</dbReference>
<dbReference type="CDD" id="cd00082">
    <property type="entry name" value="HisKA"/>
    <property type="match status" value="1"/>
</dbReference>
<dbReference type="EMBL" id="AYSV01000113">
    <property type="protein sequence ID" value="ETD67865.1"/>
    <property type="molecule type" value="Genomic_DNA"/>
</dbReference>
<dbReference type="PRINTS" id="PR00344">
    <property type="entry name" value="BCTRLSENSOR"/>
</dbReference>
<comment type="catalytic activity">
    <reaction evidence="1">
        <text>ATP + protein L-histidine = ADP + protein N-phospho-L-histidine.</text>
        <dbReference type="EC" id="2.7.13.3"/>
    </reaction>
</comment>
<dbReference type="Gene3D" id="1.10.287.130">
    <property type="match status" value="1"/>
</dbReference>
<dbReference type="InterPro" id="IPR035965">
    <property type="entry name" value="PAS-like_dom_sf"/>
</dbReference>
<dbReference type="SMART" id="SM00387">
    <property type="entry name" value="HATPase_c"/>
    <property type="match status" value="1"/>
</dbReference>
<accession>V8FUN0</accession>
<evidence type="ECO:0000256" key="5">
    <source>
        <dbReference type="ARBA" id="ARBA00022679"/>
    </source>
</evidence>
<feature type="domain" description="Histidine kinase" evidence="11">
    <location>
        <begin position="537"/>
        <end position="770"/>
    </location>
</feature>
<dbReference type="PROSITE" id="PS50885">
    <property type="entry name" value="HAMP"/>
    <property type="match status" value="1"/>
</dbReference>
<evidence type="ECO:0000259" key="11">
    <source>
        <dbReference type="PROSITE" id="PS50109"/>
    </source>
</evidence>
<protein>
    <recommendedName>
        <fullName evidence="3">histidine kinase</fullName>
        <ecNumber evidence="3">2.7.13.3</ecNumber>
    </recommendedName>
</protein>
<dbReference type="Pfam" id="PF00672">
    <property type="entry name" value="HAMP"/>
    <property type="match status" value="1"/>
</dbReference>
<feature type="transmembrane region" description="Helical" evidence="10">
    <location>
        <begin position="55"/>
        <end position="79"/>
    </location>
</feature>
<dbReference type="SUPFAM" id="SSF55874">
    <property type="entry name" value="ATPase domain of HSP90 chaperone/DNA topoisomerase II/histidine kinase"/>
    <property type="match status" value="1"/>
</dbReference>
<dbReference type="InterPro" id="IPR036890">
    <property type="entry name" value="HATPase_C_sf"/>
</dbReference>
<dbReference type="InterPro" id="IPR017232">
    <property type="entry name" value="NtrY"/>
</dbReference>
<sequence>MEKIRFSFIRQKVQLVLKWIFRIWLLLAGVAIFVLLSLLIGSAGNTSRFAEQFDILLLLNGVLALALLAWVISLVLGIVKQIRKKKFGARLTSRFAFFFAMIAIIPGVIIYLLSVQFMSRSVESWFNVKVDSALESGLNLGQTSLETMKEELLVTTRRLATNLNNVPDNELSSALSRLREDSQTADALIFSANGNKVIAFSSSTFGSLLPQLPPSTVLNQLRISRQYVNTEEVLVEGQDQNRPNYQIRVIVPLFYTGNRLEAALSGNNEPHWLQLTQRVPETFANNLNEVQIGYRNYEELALSREGIRQLFSITLTMALLLTVFASLGIALWLAKRMVEPLLTLAEGTQAVAVGDYRRIPEPKQSDEVGQLSRSFNLMTAQLEEARNQAENSRLQLQSTNLYLESVLEGLTTGVIVLNHDFSVNMVNQGAQNILHEDLSDLIGLPIGAKANLDEFANVIQRAFASHAVVDSERLYWQEQIELSLKEDEGHTRDLTLLLRGTHLKNADNALNYLLVFDDISEVISANRAVAWGEVARRLAHEIKNPLTPIQLSAERIQMKLSPKLDESDSQFLDRLVNTIVNQVFSLKTMVDDFREYARTPPAQFQSVNVNELITDIAVLYGWTPEGYVDELIYRQIKLELDPNLPLVEADTTQLRQVFNNLLSNARDAMEGLVLEGDKPGVTIETKTTVLENSLMPNQKAVLITIKDRGPGFPPNIMQKVFEPYVTTKAHGTGLGLAIVKKIVEEHHGKIDISNMKEEGAKISILLTRIIENS</sequence>
<dbReference type="GO" id="GO:0000155">
    <property type="term" value="F:phosphorelay sensor kinase activity"/>
    <property type="evidence" value="ECO:0007669"/>
    <property type="project" value="InterPro"/>
</dbReference>
<evidence type="ECO:0000256" key="6">
    <source>
        <dbReference type="ARBA" id="ARBA00022741"/>
    </source>
</evidence>
<dbReference type="SUPFAM" id="SSF47384">
    <property type="entry name" value="Homodimeric domain of signal transducing histidine kinase"/>
    <property type="match status" value="1"/>
</dbReference>
<dbReference type="SMART" id="SM00388">
    <property type="entry name" value="HisKA"/>
    <property type="match status" value="1"/>
</dbReference>
<dbReference type="PATRIC" id="fig|1414851.3.peg.2235"/>
<evidence type="ECO:0000313" key="13">
    <source>
        <dbReference type="EMBL" id="ETD67865.1"/>
    </source>
</evidence>
<comment type="caution">
    <text evidence="13">The sequence shown here is derived from an EMBL/GenBank/DDBJ whole genome shotgun (WGS) entry which is preliminary data.</text>
</comment>
<feature type="transmembrane region" description="Helical" evidence="10">
    <location>
        <begin position="21"/>
        <end position="43"/>
    </location>
</feature>